<evidence type="ECO:0000313" key="2">
    <source>
        <dbReference type="Proteomes" id="UP001341840"/>
    </source>
</evidence>
<sequence>DSWFDIAAADWEVLKRWAPSTWKREAPPIQKAPTPKAQSWRKLFCRRRLSCRLRQTQ</sequence>
<gene>
    <name evidence="1" type="ORF">PIB30_002949</name>
</gene>
<accession>A0ABU6V1G9</accession>
<name>A0ABU6V1G9_9FABA</name>
<comment type="caution">
    <text evidence="1">The sequence shown here is derived from an EMBL/GenBank/DDBJ whole genome shotgun (WGS) entry which is preliminary data.</text>
</comment>
<organism evidence="1 2">
    <name type="scientific">Stylosanthes scabra</name>
    <dbReference type="NCBI Taxonomy" id="79078"/>
    <lineage>
        <taxon>Eukaryota</taxon>
        <taxon>Viridiplantae</taxon>
        <taxon>Streptophyta</taxon>
        <taxon>Embryophyta</taxon>
        <taxon>Tracheophyta</taxon>
        <taxon>Spermatophyta</taxon>
        <taxon>Magnoliopsida</taxon>
        <taxon>eudicotyledons</taxon>
        <taxon>Gunneridae</taxon>
        <taxon>Pentapetalae</taxon>
        <taxon>rosids</taxon>
        <taxon>fabids</taxon>
        <taxon>Fabales</taxon>
        <taxon>Fabaceae</taxon>
        <taxon>Papilionoideae</taxon>
        <taxon>50 kb inversion clade</taxon>
        <taxon>dalbergioids sensu lato</taxon>
        <taxon>Dalbergieae</taxon>
        <taxon>Pterocarpus clade</taxon>
        <taxon>Stylosanthes</taxon>
    </lineage>
</organism>
<evidence type="ECO:0000313" key="1">
    <source>
        <dbReference type="EMBL" id="MED6167467.1"/>
    </source>
</evidence>
<keyword evidence="2" id="KW-1185">Reference proteome</keyword>
<feature type="non-terminal residue" evidence="1">
    <location>
        <position position="57"/>
    </location>
</feature>
<protein>
    <submittedName>
        <fullName evidence="1">Uncharacterized protein</fullName>
    </submittedName>
</protein>
<dbReference type="Proteomes" id="UP001341840">
    <property type="component" value="Unassembled WGS sequence"/>
</dbReference>
<feature type="non-terminal residue" evidence="1">
    <location>
        <position position="1"/>
    </location>
</feature>
<reference evidence="1 2" key="1">
    <citation type="journal article" date="2023" name="Plants (Basel)">
        <title>Bridging the Gap: Combining Genomics and Transcriptomics Approaches to Understand Stylosanthes scabra, an Orphan Legume from the Brazilian Caatinga.</title>
        <authorList>
            <person name="Ferreira-Neto J.R.C."/>
            <person name="da Silva M.D."/>
            <person name="Binneck E."/>
            <person name="de Melo N.F."/>
            <person name="da Silva R.H."/>
            <person name="de Melo A.L.T.M."/>
            <person name="Pandolfi V."/>
            <person name="Bustamante F.O."/>
            <person name="Brasileiro-Vidal A.C."/>
            <person name="Benko-Iseppon A.M."/>
        </authorList>
    </citation>
    <scope>NUCLEOTIDE SEQUENCE [LARGE SCALE GENOMIC DNA]</scope>
    <source>
        <tissue evidence="1">Leaves</tissue>
    </source>
</reference>
<dbReference type="EMBL" id="JASCZI010151040">
    <property type="protein sequence ID" value="MED6167467.1"/>
    <property type="molecule type" value="Genomic_DNA"/>
</dbReference>
<proteinExistence type="predicted"/>